<accession>A0AAD1MBD8</accession>
<sequence>MDVSDILRFRLATFQRNFVDDLIPLDLLRSQTANGAIGEAINGVAATMTAVYDWSRMGLEAPARRQPYEFLGWRLQHRLLRFADDVRLLRLGMVQGYYPPNSGEVVAETILRSSFGLFDLEPLVSQIFTFAMRWDEDTDLRSVPGAVRSTLPEVFVDVLAAAWQDSAHKAFSDCVELLLFAGSKRWDERSGRLADLSRRLADNPSLSLTPNEADDLEWGLSGAEPIFDDSGEDIQWSITCQAARASVAAESGSRAENLAQIRGDIAHAARLITTDERVAADRRLEQALGSTLRFRRQ</sequence>
<dbReference type="AlphaFoldDB" id="A0AAD1MBD8"/>
<evidence type="ECO:0000313" key="1">
    <source>
        <dbReference type="EMBL" id="BBX06601.1"/>
    </source>
</evidence>
<evidence type="ECO:0000313" key="2">
    <source>
        <dbReference type="Proteomes" id="UP000467327"/>
    </source>
</evidence>
<gene>
    <name evidence="1" type="ORF">MAIC_14040</name>
</gene>
<proteinExistence type="predicted"/>
<dbReference type="KEGG" id="maic:MAIC_14040"/>
<protein>
    <submittedName>
        <fullName evidence="1">Uncharacterized protein</fullName>
    </submittedName>
</protein>
<organism evidence="1 2">
    <name type="scientific">Mycolicibacterium aichiense</name>
    <dbReference type="NCBI Taxonomy" id="1799"/>
    <lineage>
        <taxon>Bacteria</taxon>
        <taxon>Bacillati</taxon>
        <taxon>Actinomycetota</taxon>
        <taxon>Actinomycetes</taxon>
        <taxon>Mycobacteriales</taxon>
        <taxon>Mycobacteriaceae</taxon>
        <taxon>Mycolicibacterium</taxon>
    </lineage>
</organism>
<dbReference type="RefSeq" id="WP_115316628.1">
    <property type="nucleotide sequence ID" value="NZ_AP022561.1"/>
</dbReference>
<name>A0AAD1MBD8_9MYCO</name>
<dbReference type="Proteomes" id="UP000467327">
    <property type="component" value="Chromosome"/>
</dbReference>
<keyword evidence="2" id="KW-1185">Reference proteome</keyword>
<reference evidence="1 2" key="1">
    <citation type="journal article" date="2019" name="Emerg. Microbes Infect.">
        <title>Comprehensive subspecies identification of 175 nontuberculous mycobacteria species based on 7547 genomic profiles.</title>
        <authorList>
            <person name="Matsumoto Y."/>
            <person name="Kinjo T."/>
            <person name="Motooka D."/>
            <person name="Nabeya D."/>
            <person name="Jung N."/>
            <person name="Uechi K."/>
            <person name="Horii T."/>
            <person name="Iida T."/>
            <person name="Fujita J."/>
            <person name="Nakamura S."/>
        </authorList>
    </citation>
    <scope>NUCLEOTIDE SEQUENCE [LARGE SCALE GENOMIC DNA]</scope>
    <source>
        <strain evidence="1 2">JCM 6376</strain>
    </source>
</reference>
<dbReference type="EMBL" id="AP022561">
    <property type="protein sequence ID" value="BBX06601.1"/>
    <property type="molecule type" value="Genomic_DNA"/>
</dbReference>